<keyword evidence="5" id="KW-1185">Reference proteome</keyword>
<gene>
    <name evidence="3" type="ORF">AVEN_156738_1</name>
    <name evidence="4" type="ORF">AVEN_207196_1</name>
    <name evidence="1" type="ORF">AVEN_24084_1</name>
    <name evidence="2" type="ORF">AVEN_51912_1</name>
</gene>
<evidence type="ECO:0000313" key="3">
    <source>
        <dbReference type="EMBL" id="GBN29701.1"/>
    </source>
</evidence>
<dbReference type="EMBL" id="BGPR01124472">
    <property type="protein sequence ID" value="GBN29714.1"/>
    <property type="molecule type" value="Genomic_DNA"/>
</dbReference>
<sequence>MKESLMETLTTNIFNAKKFNKIDCLKRHLTIHDDDDDSVRNRRKKNRDVIHLRKQAPLVFSRMMVQQEGRDVIHLRKQVPSIYNRVAVIQSE</sequence>
<dbReference type="AlphaFoldDB" id="A0A4Y2MRC3"/>
<evidence type="ECO:0000313" key="2">
    <source>
        <dbReference type="EMBL" id="GBN29684.1"/>
    </source>
</evidence>
<organism evidence="3 5">
    <name type="scientific">Araneus ventricosus</name>
    <name type="common">Orbweaver spider</name>
    <name type="synonym">Epeira ventricosa</name>
    <dbReference type="NCBI Taxonomy" id="182803"/>
    <lineage>
        <taxon>Eukaryota</taxon>
        <taxon>Metazoa</taxon>
        <taxon>Ecdysozoa</taxon>
        <taxon>Arthropoda</taxon>
        <taxon>Chelicerata</taxon>
        <taxon>Arachnida</taxon>
        <taxon>Araneae</taxon>
        <taxon>Araneomorphae</taxon>
        <taxon>Entelegynae</taxon>
        <taxon>Araneoidea</taxon>
        <taxon>Araneidae</taxon>
        <taxon>Araneus</taxon>
    </lineage>
</organism>
<protein>
    <submittedName>
        <fullName evidence="3">Uncharacterized protein</fullName>
    </submittedName>
</protein>
<dbReference type="Proteomes" id="UP000499080">
    <property type="component" value="Unassembled WGS sequence"/>
</dbReference>
<reference evidence="3 5" key="1">
    <citation type="journal article" date="2019" name="Sci. Rep.">
        <title>Orb-weaving spider Araneus ventricosus genome elucidates the spidroin gene catalogue.</title>
        <authorList>
            <person name="Kono N."/>
            <person name="Nakamura H."/>
            <person name="Ohtoshi R."/>
            <person name="Moran D.A.P."/>
            <person name="Shinohara A."/>
            <person name="Yoshida Y."/>
            <person name="Fujiwara M."/>
            <person name="Mori M."/>
            <person name="Tomita M."/>
            <person name="Arakawa K."/>
        </authorList>
    </citation>
    <scope>NUCLEOTIDE SEQUENCE [LARGE SCALE GENOMIC DNA]</scope>
</reference>
<dbReference type="EMBL" id="BGPR01124467">
    <property type="protein sequence ID" value="GBN29701.1"/>
    <property type="molecule type" value="Genomic_DNA"/>
</dbReference>
<name>A0A4Y2MRC3_ARAVE</name>
<evidence type="ECO:0000313" key="1">
    <source>
        <dbReference type="EMBL" id="GBN29680.1"/>
    </source>
</evidence>
<evidence type="ECO:0000313" key="5">
    <source>
        <dbReference type="Proteomes" id="UP000499080"/>
    </source>
</evidence>
<comment type="caution">
    <text evidence="3">The sequence shown here is derived from an EMBL/GenBank/DDBJ whole genome shotgun (WGS) entry which is preliminary data.</text>
</comment>
<dbReference type="EMBL" id="BGPR01124460">
    <property type="protein sequence ID" value="GBN29680.1"/>
    <property type="molecule type" value="Genomic_DNA"/>
</dbReference>
<accession>A0A4Y2MRC3</accession>
<evidence type="ECO:0000313" key="4">
    <source>
        <dbReference type="EMBL" id="GBN29714.1"/>
    </source>
</evidence>
<proteinExistence type="predicted"/>
<dbReference type="EMBL" id="BGPR01124461">
    <property type="protein sequence ID" value="GBN29684.1"/>
    <property type="molecule type" value="Genomic_DNA"/>
</dbReference>